<dbReference type="CDD" id="cd10551">
    <property type="entry name" value="PsrB"/>
    <property type="match status" value="1"/>
</dbReference>
<dbReference type="PROSITE" id="PS51257">
    <property type="entry name" value="PROKAR_LIPOPROTEIN"/>
    <property type="match status" value="1"/>
</dbReference>
<dbReference type="Gene3D" id="3.30.2070.10">
    <property type="entry name" value="Formate dehydrogenase/DMSO reductase"/>
    <property type="match status" value="1"/>
</dbReference>
<dbReference type="AlphaFoldDB" id="A0A3A1MJX2"/>
<dbReference type="PANTHER" id="PTHR42783:SF3">
    <property type="entry name" value="GLUTAMATE SYNTHASE [NADPH] SMALL CHAIN-RELATED"/>
    <property type="match status" value="1"/>
</dbReference>
<dbReference type="PROSITE" id="PS51379">
    <property type="entry name" value="4FE4S_FER_2"/>
    <property type="match status" value="3"/>
</dbReference>
<dbReference type="InterPro" id="IPR017896">
    <property type="entry name" value="4Fe4S_Fe-S-bd"/>
</dbReference>
<evidence type="ECO:0000259" key="2">
    <source>
        <dbReference type="PROSITE" id="PS51379"/>
    </source>
</evidence>
<feature type="chain" id="PRO_5017443318" evidence="1">
    <location>
        <begin position="25"/>
        <end position="981"/>
    </location>
</feature>
<dbReference type="Gene3D" id="3.30.70.20">
    <property type="match status" value="2"/>
</dbReference>
<evidence type="ECO:0000313" key="4">
    <source>
        <dbReference type="Proteomes" id="UP000265496"/>
    </source>
</evidence>
<evidence type="ECO:0000256" key="1">
    <source>
        <dbReference type="SAM" id="SignalP"/>
    </source>
</evidence>
<gene>
    <name evidence="3" type="ORF">D2A33_00325</name>
</gene>
<organism evidence="3 4">
    <name type="scientific">Candidatus Karelsulcia muelleri</name>
    <dbReference type="NCBI Taxonomy" id="336810"/>
    <lineage>
        <taxon>Bacteria</taxon>
        <taxon>Pseudomonadati</taxon>
        <taxon>Bacteroidota</taxon>
        <taxon>Flavobacteriia</taxon>
        <taxon>Flavobacteriales</taxon>
        <taxon>Candidatus Karelsulcia</taxon>
    </lineage>
</organism>
<comment type="caution">
    <text evidence="3">The sequence shown here is derived from an EMBL/GenBank/DDBJ whole genome shotgun (WGS) entry which is preliminary data.</text>
</comment>
<accession>A0A3A1MJX2</accession>
<feature type="domain" description="4Fe-4S ferredoxin-type" evidence="2">
    <location>
        <begin position="715"/>
        <end position="745"/>
    </location>
</feature>
<sequence>MKNKKKRRDFLKILGFTTLSVTLAACKGPVIESIPYIIKPDSITPGVYNYYASTMFDGFDFGNVIVKTIEGRPIRIESNKKSKYFNSMSSRIQSSILSLYDNERLKFPSIKKRKISWKKIDKIIINELRNISNSKKKIVILTSSLPSPSTREIISDFTKVYKNTNHIIYDNISYSSTLDAVKKVLGRRAIPYYDLSEIELLISFDADFLGDWSPQDFHKMYSKRKKPNLTMLNHIQLESNMSLSGANADLRIPINPHEIYNLLIEVYKAMNHKSSNRLAVSLVKKIFQKGKKTLIIADGNKEMYEISLLMNNKIKSNAIKNKKFIFLKESNDKIILNLMNDLANKNVGALLIFNTNPVYSFFEKKTIENIKDIPLTISFAMKEDETSDYMDIWVPIPHWLESWGDYIAITGMYSLRQPTIRKLFNTRQFEDTLLKWIKGNPEHVKINDLFLNTHKILNYYDYLKLFFEEKILKRTFLNSFNKALFYGSMKIKERKIDLRYKKSISFLKPKKRNKFELRLYTKVSMGDGRQFDNPWLQELPDPITRTTWENYMTMSYTDANALGIKNWHVGNGAMNGNCVNLIFDSIIIKNIPVYIQPGQSIGCLGLSFGYGRKKGKIAKQSRGINAYALYKNFNSIQSNIKLEKSKKKYKFSCIQLQNTTVGRNNIARETDLFTYLNTNKGFWNKEFLIKNKNNKINGNKITIWESLKEDNGHNFNISIDLNKCTGCTSCIIACNSENNIPVVGKEEVRKYRDMHWLRIDRYYSTKKNKKKYNKKNPFIEPFLYKNYLEPEYKNPKVIFQPIMCQHCNNAPCETVCPVGATTHGKQGQNMMTYNRCIGTRYCANNCPYKVRRFNWFNYYNKEQINFNLTSKLSRMILNPNVVVRSRGVMEKCSMCIQLTQSLILTAKKEERKIKNNEFQTACSKICPTNAIIFGDINNKKSKIFKRKINNRSYKLLDFLGVKPNVFYQVKIRNLKKNKYVK</sequence>
<protein>
    <submittedName>
        <fullName evidence="3">4Fe-4S dicluster domain-containing protein</fullName>
    </submittedName>
</protein>
<keyword evidence="1" id="KW-0732">Signal</keyword>
<reference evidence="4" key="1">
    <citation type="submission" date="2018-08" db="EMBL/GenBank/DDBJ databases">
        <authorList>
            <person name="Dai Z."/>
        </authorList>
    </citation>
    <scope>NUCLEOTIDE SEQUENCE [LARGE SCALE GENOMIC DNA]</scope>
    <source>
        <strain evidence="4">KPTW1</strain>
    </source>
</reference>
<dbReference type="SUPFAM" id="SSF53706">
    <property type="entry name" value="Formate dehydrogenase/DMSO reductase, domains 1-3"/>
    <property type="match status" value="1"/>
</dbReference>
<feature type="signal peptide" evidence="1">
    <location>
        <begin position="1"/>
        <end position="24"/>
    </location>
</feature>
<dbReference type="Pfam" id="PF13247">
    <property type="entry name" value="Fer4_11"/>
    <property type="match status" value="1"/>
</dbReference>
<dbReference type="EMBL" id="QWZP01000003">
    <property type="protein sequence ID" value="RIU86119.1"/>
    <property type="molecule type" value="Genomic_DNA"/>
</dbReference>
<dbReference type="Proteomes" id="UP000265496">
    <property type="component" value="Unassembled WGS sequence"/>
</dbReference>
<dbReference type="SUPFAM" id="SSF54862">
    <property type="entry name" value="4Fe-4S ferredoxins"/>
    <property type="match status" value="1"/>
</dbReference>
<name>A0A3A1MJX2_9FLAO</name>
<proteinExistence type="predicted"/>
<evidence type="ECO:0000313" key="3">
    <source>
        <dbReference type="EMBL" id="RIU86119.1"/>
    </source>
</evidence>
<feature type="domain" description="4Fe-4S ferredoxin-type" evidence="2">
    <location>
        <begin position="795"/>
        <end position="826"/>
    </location>
</feature>
<feature type="domain" description="4Fe-4S ferredoxin-type" evidence="2">
    <location>
        <begin position="827"/>
        <end position="856"/>
    </location>
</feature>
<dbReference type="PANTHER" id="PTHR42783">
    <property type="entry name" value="GLUTAMATE SYNTHASE [NADPH] SMALL CHAIN"/>
    <property type="match status" value="1"/>
</dbReference>
<dbReference type="Gene3D" id="3.40.50.740">
    <property type="match status" value="1"/>
</dbReference>
<dbReference type="RefSeq" id="WP_158366007.1">
    <property type="nucleotide sequence ID" value="NZ_QWZP01000003.1"/>
</dbReference>
<reference evidence="3 4" key="2">
    <citation type="submission" date="2018-10" db="EMBL/GenBank/DDBJ databases">
        <title>Draft genome sequence of Candidatus Sulcia muelleri from Kolla paulula, a vector of Xylella fastidiosa causing Pierces disease of grapevine in Taiwan.</title>
        <authorList>
            <person name="Shih H.-T."/>
        </authorList>
    </citation>
    <scope>NUCLEOTIDE SEQUENCE [LARGE SCALE GENOMIC DNA]</scope>
    <source>
        <strain evidence="3 4">KPTW1</strain>
    </source>
</reference>